<name>A0A413RJI1_9CELL</name>
<gene>
    <name evidence="2" type="ORF">D1825_13215</name>
</gene>
<dbReference type="RefSeq" id="WP_118767881.1">
    <property type="nucleotide sequence ID" value="NZ_QWKP01000211.1"/>
</dbReference>
<proteinExistence type="predicted"/>
<reference evidence="2 3" key="1">
    <citation type="submission" date="2018-08" db="EMBL/GenBank/DDBJ databases">
        <title>Cellulomonas rhizosphaerae sp. nov., a novel actinomycete isolated from soil.</title>
        <authorList>
            <person name="Tian Y."/>
        </authorList>
    </citation>
    <scope>NUCLEOTIDE SEQUENCE [LARGE SCALE GENOMIC DNA]</scope>
    <source>
        <strain evidence="2 3">NEAU-TCZ24</strain>
    </source>
</reference>
<protein>
    <recommendedName>
        <fullName evidence="4">Recombinase RecT</fullName>
    </recommendedName>
</protein>
<keyword evidence="3" id="KW-1185">Reference proteome</keyword>
<feature type="region of interest" description="Disordered" evidence="1">
    <location>
        <begin position="285"/>
        <end position="312"/>
    </location>
</feature>
<dbReference type="EMBL" id="QWKP01000211">
    <property type="protein sequence ID" value="RHA38688.1"/>
    <property type="molecule type" value="Genomic_DNA"/>
</dbReference>
<dbReference type="Proteomes" id="UP000283374">
    <property type="component" value="Unassembled WGS sequence"/>
</dbReference>
<comment type="caution">
    <text evidence="2">The sequence shown here is derived from an EMBL/GenBank/DDBJ whole genome shotgun (WGS) entry which is preliminary data.</text>
</comment>
<organism evidence="2 3">
    <name type="scientific">Cellulomonas rhizosphaerae</name>
    <dbReference type="NCBI Taxonomy" id="2293719"/>
    <lineage>
        <taxon>Bacteria</taxon>
        <taxon>Bacillati</taxon>
        <taxon>Actinomycetota</taxon>
        <taxon>Actinomycetes</taxon>
        <taxon>Micrococcales</taxon>
        <taxon>Cellulomonadaceae</taxon>
        <taxon>Cellulomonas</taxon>
    </lineage>
</organism>
<evidence type="ECO:0000313" key="3">
    <source>
        <dbReference type="Proteomes" id="UP000283374"/>
    </source>
</evidence>
<evidence type="ECO:0008006" key="4">
    <source>
        <dbReference type="Google" id="ProtNLM"/>
    </source>
</evidence>
<evidence type="ECO:0000256" key="1">
    <source>
        <dbReference type="SAM" id="MobiDB-lite"/>
    </source>
</evidence>
<dbReference type="AlphaFoldDB" id="A0A413RJI1"/>
<dbReference type="OrthoDB" id="3693665at2"/>
<evidence type="ECO:0000313" key="2">
    <source>
        <dbReference type="EMBL" id="RHA38688.1"/>
    </source>
</evidence>
<accession>A0A413RJI1</accession>
<sequence>MSTELTVPGAAGTVSLIQQTALELTAAHQIASAIAGTSFVPQHFRGKPDECAVAILYGATIDFDPVTAIQQIYVIGGKPALYARAMVAVVLSKGHDIWVEEEAPGKVTVAGRRKGSDRVQKITWTTEDARRAGYTSNKKYDTDPRAMLYARASGDIARRIAPDALMGMAYTVEELELGITPESAAARSERSGVSRLRAAVPPKDEVDEAFETPAADADEATSTEAVVMMTAYQNRQMHALFRDLGIDDETVQRAGISKSLGREVESKKSLTQAEAAFIIDALKARKSQQETTPVPADDVEWPEVAEPGSEVA</sequence>